<dbReference type="PANTHER" id="PTHR43735:SF3">
    <property type="entry name" value="FERROPTOSIS SUPPRESSOR PROTEIN 1"/>
    <property type="match status" value="1"/>
</dbReference>
<keyword evidence="2" id="KW-0285">Flavoprotein</keyword>
<dbReference type="EMBL" id="JBIAQY010000017">
    <property type="protein sequence ID" value="MFF3573146.1"/>
    <property type="molecule type" value="Genomic_DNA"/>
</dbReference>
<protein>
    <submittedName>
        <fullName evidence="6">FAD-dependent oxidoreductase</fullName>
    </submittedName>
</protein>
<evidence type="ECO:0000256" key="4">
    <source>
        <dbReference type="ARBA" id="ARBA00023002"/>
    </source>
</evidence>
<keyword evidence="4" id="KW-0560">Oxidoreductase</keyword>
<reference evidence="6 7" key="1">
    <citation type="submission" date="2024-10" db="EMBL/GenBank/DDBJ databases">
        <title>The Natural Products Discovery Center: Release of the First 8490 Sequenced Strains for Exploring Actinobacteria Biosynthetic Diversity.</title>
        <authorList>
            <person name="Kalkreuter E."/>
            <person name="Kautsar S.A."/>
            <person name="Yang D."/>
            <person name="Bader C.D."/>
            <person name="Teijaro C.N."/>
            <person name="Fluegel L."/>
            <person name="Davis C.M."/>
            <person name="Simpson J.R."/>
            <person name="Lauterbach L."/>
            <person name="Steele A.D."/>
            <person name="Gui C."/>
            <person name="Meng S."/>
            <person name="Li G."/>
            <person name="Viehrig K."/>
            <person name="Ye F."/>
            <person name="Su P."/>
            <person name="Kiefer A.F."/>
            <person name="Nichols A."/>
            <person name="Cepeda A.J."/>
            <person name="Yan W."/>
            <person name="Fan B."/>
            <person name="Jiang Y."/>
            <person name="Adhikari A."/>
            <person name="Zheng C.-J."/>
            <person name="Schuster L."/>
            <person name="Cowan T.M."/>
            <person name="Smanski M.J."/>
            <person name="Chevrette M.G."/>
            <person name="De Carvalho L.P.S."/>
            <person name="Shen B."/>
        </authorList>
    </citation>
    <scope>NUCLEOTIDE SEQUENCE [LARGE SCALE GENOMIC DNA]</scope>
    <source>
        <strain evidence="6 7">NPDC002593</strain>
    </source>
</reference>
<comment type="caution">
    <text evidence="6">The sequence shown here is derived from an EMBL/GenBank/DDBJ whole genome shotgun (WGS) entry which is preliminary data.</text>
</comment>
<name>A0ABW6SA20_9NOCA</name>
<keyword evidence="3" id="KW-0274">FAD</keyword>
<keyword evidence="7" id="KW-1185">Reference proteome</keyword>
<evidence type="ECO:0000313" key="6">
    <source>
        <dbReference type="EMBL" id="MFF3573146.1"/>
    </source>
</evidence>
<accession>A0ABW6SA20</accession>
<evidence type="ECO:0000256" key="2">
    <source>
        <dbReference type="ARBA" id="ARBA00022630"/>
    </source>
</evidence>
<comment type="similarity">
    <text evidence="1">Belongs to the FAD-dependent oxidoreductase family.</text>
</comment>
<dbReference type="InterPro" id="IPR023753">
    <property type="entry name" value="FAD/NAD-binding_dom"/>
</dbReference>
<feature type="domain" description="FAD/NAD(P)-binding" evidence="5">
    <location>
        <begin position="3"/>
        <end position="281"/>
    </location>
</feature>
<dbReference type="PANTHER" id="PTHR43735">
    <property type="entry name" value="APOPTOSIS-INDUCING FACTOR 1"/>
    <property type="match status" value="1"/>
</dbReference>
<dbReference type="PRINTS" id="PR00368">
    <property type="entry name" value="FADPNR"/>
</dbReference>
<evidence type="ECO:0000256" key="3">
    <source>
        <dbReference type="ARBA" id="ARBA00022827"/>
    </source>
</evidence>
<evidence type="ECO:0000259" key="5">
    <source>
        <dbReference type="Pfam" id="PF07992"/>
    </source>
</evidence>
<sequence>MVDVVVIGGGFGGTAVAKALDDIADVTIVEPRDAFVYNVAALRGLTDPAWTDRLFFPYDKLLRRGRVLRERAVRVDASKIELGSGERIDADFVVLATGSAYPFPAKTDDEDSAAAKARFHAARAELAAAERVLLLGAGAVGLELAGEITAAWPGRSVTLLDPAQDILGGGFHPDLRAELRRQLAELGVEVILGTGLRADPPSRAGELATFTTVTRSGRTIEADIWFRCFGVRPVSDYLAAELSEARRADGYLEVTPELRLRGQDRVFAVGDLVATADGKTAKAAGLHAEVVAANIRALIGGVGELREHRPGPDAIALPLGPGGGASYSPEAGVLGAEATARLKGADLRITPYREMFGLAPQ</sequence>
<proteinExistence type="inferred from homology"/>
<dbReference type="InterPro" id="IPR036188">
    <property type="entry name" value="FAD/NAD-bd_sf"/>
</dbReference>
<evidence type="ECO:0000313" key="7">
    <source>
        <dbReference type="Proteomes" id="UP001601992"/>
    </source>
</evidence>
<organism evidence="6 7">
    <name type="scientific">Nocardia jiangxiensis</name>
    <dbReference type="NCBI Taxonomy" id="282685"/>
    <lineage>
        <taxon>Bacteria</taxon>
        <taxon>Bacillati</taxon>
        <taxon>Actinomycetota</taxon>
        <taxon>Actinomycetes</taxon>
        <taxon>Mycobacteriales</taxon>
        <taxon>Nocardiaceae</taxon>
        <taxon>Nocardia</taxon>
    </lineage>
</organism>
<dbReference type="Proteomes" id="UP001601992">
    <property type="component" value="Unassembled WGS sequence"/>
</dbReference>
<dbReference type="Pfam" id="PF07992">
    <property type="entry name" value="Pyr_redox_2"/>
    <property type="match status" value="1"/>
</dbReference>
<dbReference type="Gene3D" id="3.50.50.100">
    <property type="match status" value="1"/>
</dbReference>
<evidence type="ECO:0000256" key="1">
    <source>
        <dbReference type="ARBA" id="ARBA00006442"/>
    </source>
</evidence>
<dbReference type="SUPFAM" id="SSF51905">
    <property type="entry name" value="FAD/NAD(P)-binding domain"/>
    <property type="match status" value="1"/>
</dbReference>
<gene>
    <name evidence="6" type="ORF">ACFYXQ_35820</name>
</gene>
<dbReference type="RefSeq" id="WP_040831799.1">
    <property type="nucleotide sequence ID" value="NZ_JBIAQY010000017.1"/>
</dbReference>